<feature type="domain" description="Dihydroorotate dehydrogenase catalytic" evidence="7">
    <location>
        <begin position="94"/>
        <end position="290"/>
    </location>
</feature>
<dbReference type="CDD" id="cd04739">
    <property type="entry name" value="DHOD_like"/>
    <property type="match status" value="1"/>
</dbReference>
<keyword evidence="6" id="KW-0560">Oxidoreductase</keyword>
<comment type="cofactor">
    <cofactor evidence="1">
        <name>FMN</name>
        <dbReference type="ChEBI" id="CHEBI:58210"/>
    </cofactor>
</comment>
<dbReference type="OrthoDB" id="9794954at2"/>
<dbReference type="Proteomes" id="UP000035760">
    <property type="component" value="Unassembled WGS sequence"/>
</dbReference>
<evidence type="ECO:0000313" key="9">
    <source>
        <dbReference type="Proteomes" id="UP000035760"/>
    </source>
</evidence>
<keyword evidence="9" id="KW-1185">Reference proteome</keyword>
<reference evidence="8" key="1">
    <citation type="submission" date="2013-07" db="EMBL/GenBank/DDBJ databases">
        <authorList>
            <person name="McIlroy S."/>
        </authorList>
    </citation>
    <scope>NUCLEOTIDE SEQUENCE [LARGE SCALE GENOMIC DNA]</scope>
    <source>
        <strain evidence="8">Run_A_D11</strain>
    </source>
</reference>
<dbReference type="InterPro" id="IPR005720">
    <property type="entry name" value="Dihydroorotate_DH_cat"/>
</dbReference>
<evidence type="ECO:0000256" key="2">
    <source>
        <dbReference type="ARBA" id="ARBA00004725"/>
    </source>
</evidence>
<sequence>MDLRTTYMGMELKHPIVASASPLSGTVANIKRLEDAGASAVVMFSLFEEQLKHESAALEHLMTAGTESFAESLSYFPEVDDYTVGPDNYLDLLRRASEAVDIPIFGSLNGITNTGWIEYAQLMQQAGAKGIELNIYYIPADLTTSGREVEERYVEIVKGVKAAVTVPVAVKLSPFFSAIGSMAKKLDDAGADALVLFNRFYQPDFDLDKLDVAPNLSLSTSEEIRLPLLWIAVLYGRLRASLGATRGVHTPVDVVKYLMAGADVVMTTSALLKNGIDYMTTLHDGLQAWMEMHHYVSVAQMKGSMSQQNVTDPTAFERANYIKTLESYKGDYM</sequence>
<organism evidence="8 9">
    <name type="scientific">Candidatus Competibacter denitrificans Run_A_D11</name>
    <dbReference type="NCBI Taxonomy" id="1400863"/>
    <lineage>
        <taxon>Bacteria</taxon>
        <taxon>Pseudomonadati</taxon>
        <taxon>Pseudomonadota</taxon>
        <taxon>Gammaproteobacteria</taxon>
        <taxon>Candidatus Competibacteraceae</taxon>
        <taxon>Candidatus Competibacter</taxon>
    </lineage>
</organism>
<dbReference type="Gene3D" id="3.20.20.70">
    <property type="entry name" value="Aldolase class I"/>
    <property type="match status" value="1"/>
</dbReference>
<evidence type="ECO:0000256" key="4">
    <source>
        <dbReference type="ARBA" id="ARBA00022643"/>
    </source>
</evidence>
<dbReference type="UniPathway" id="UPA00070"/>
<accession>W6M1H8</accession>
<evidence type="ECO:0000256" key="6">
    <source>
        <dbReference type="ARBA" id="ARBA00023002"/>
    </source>
</evidence>
<evidence type="ECO:0000256" key="1">
    <source>
        <dbReference type="ARBA" id="ARBA00001917"/>
    </source>
</evidence>
<comment type="caution">
    <text evidence="8">The sequence shown here is derived from an EMBL/GenBank/DDBJ whole genome shotgun (WGS) entry which is preliminary data.</text>
</comment>
<evidence type="ECO:0000259" key="7">
    <source>
        <dbReference type="Pfam" id="PF01180"/>
    </source>
</evidence>
<evidence type="ECO:0000256" key="5">
    <source>
        <dbReference type="ARBA" id="ARBA00022975"/>
    </source>
</evidence>
<proteinExistence type="predicted"/>
<evidence type="ECO:0000256" key="3">
    <source>
        <dbReference type="ARBA" id="ARBA00022630"/>
    </source>
</evidence>
<keyword evidence="4" id="KW-0288">FMN</keyword>
<dbReference type="PIRSF" id="PIRSF000164">
    <property type="entry name" value="DHO_oxidase"/>
    <property type="match status" value="1"/>
</dbReference>
<dbReference type="RefSeq" id="WP_048670379.1">
    <property type="nucleotide sequence ID" value="NZ_CBTJ020000020.1"/>
</dbReference>
<keyword evidence="3" id="KW-0285">Flavoprotein</keyword>
<dbReference type="GO" id="GO:0005737">
    <property type="term" value="C:cytoplasm"/>
    <property type="evidence" value="ECO:0007669"/>
    <property type="project" value="InterPro"/>
</dbReference>
<dbReference type="SUPFAM" id="SSF51395">
    <property type="entry name" value="FMN-linked oxidoreductases"/>
    <property type="match status" value="1"/>
</dbReference>
<dbReference type="EMBL" id="CBTJ020000020">
    <property type="protein sequence ID" value="CDI01261.1"/>
    <property type="molecule type" value="Genomic_DNA"/>
</dbReference>
<dbReference type="InterPro" id="IPR013785">
    <property type="entry name" value="Aldolase_TIM"/>
</dbReference>
<dbReference type="NCBIfam" id="NF005741">
    <property type="entry name" value="PRK07565.1"/>
    <property type="match status" value="1"/>
</dbReference>
<reference evidence="8" key="2">
    <citation type="submission" date="2014-03" db="EMBL/GenBank/DDBJ databases">
        <title>Candidatus Competibacter-lineage genomes retrieved from metagenomes reveal functional metabolic diversity.</title>
        <authorList>
            <person name="McIlroy S.J."/>
            <person name="Albertsen M."/>
            <person name="Andresen E.K."/>
            <person name="Saunders A.M."/>
            <person name="Kristiansen R."/>
            <person name="Stokholm-Bjerregaard M."/>
            <person name="Nielsen K.L."/>
            <person name="Nielsen P.H."/>
        </authorList>
    </citation>
    <scope>NUCLEOTIDE SEQUENCE</scope>
    <source>
        <strain evidence="8">Run_A_D11</strain>
    </source>
</reference>
<comment type="pathway">
    <text evidence="2">Pyrimidine metabolism; UMP biosynthesis via de novo pathway.</text>
</comment>
<dbReference type="PANTHER" id="PTHR48109:SF3">
    <property type="entry name" value="SLL0744 PROTEIN"/>
    <property type="match status" value="1"/>
</dbReference>
<dbReference type="Pfam" id="PF01180">
    <property type="entry name" value="DHO_dh"/>
    <property type="match status" value="1"/>
</dbReference>
<dbReference type="STRING" id="1400863.BN873_150049"/>
<dbReference type="GO" id="GO:0006207">
    <property type="term" value="P:'de novo' pyrimidine nucleobase biosynthetic process"/>
    <property type="evidence" value="ECO:0007669"/>
    <property type="project" value="TreeGrafter"/>
</dbReference>
<gene>
    <name evidence="8" type="ORF">BN873_150049</name>
</gene>
<protein>
    <recommendedName>
        <fullName evidence="7">Dihydroorotate dehydrogenase catalytic domain-containing protein</fullName>
    </recommendedName>
</protein>
<dbReference type="InterPro" id="IPR012135">
    <property type="entry name" value="Dihydroorotate_DH_1_2"/>
</dbReference>
<dbReference type="GO" id="GO:0044205">
    <property type="term" value="P:'de novo' UMP biosynthetic process"/>
    <property type="evidence" value="ECO:0007669"/>
    <property type="project" value="UniProtKB-UniPathway"/>
</dbReference>
<keyword evidence="5" id="KW-0665">Pyrimidine biosynthesis</keyword>
<dbReference type="InterPro" id="IPR050074">
    <property type="entry name" value="DHO_dehydrogenase"/>
</dbReference>
<dbReference type="GO" id="GO:0004152">
    <property type="term" value="F:dihydroorotate dehydrogenase activity"/>
    <property type="evidence" value="ECO:0007669"/>
    <property type="project" value="InterPro"/>
</dbReference>
<dbReference type="AlphaFoldDB" id="W6M1H8"/>
<dbReference type="PANTHER" id="PTHR48109">
    <property type="entry name" value="DIHYDROOROTATE DEHYDROGENASE (QUINONE), MITOCHONDRIAL-RELATED"/>
    <property type="match status" value="1"/>
</dbReference>
<name>W6M1H8_9GAMM</name>
<evidence type="ECO:0000313" key="8">
    <source>
        <dbReference type="EMBL" id="CDI01261.1"/>
    </source>
</evidence>